<dbReference type="EMBL" id="AMQN01006188">
    <property type="status" value="NOT_ANNOTATED_CDS"/>
    <property type="molecule type" value="Genomic_DNA"/>
</dbReference>
<evidence type="ECO:0000313" key="2">
    <source>
        <dbReference type="EnsemblMetazoa" id="CapteP201976"/>
    </source>
</evidence>
<evidence type="ECO:0000313" key="3">
    <source>
        <dbReference type="Proteomes" id="UP000014760"/>
    </source>
</evidence>
<dbReference type="OrthoDB" id="445826at2759"/>
<dbReference type="HOGENOM" id="CLU_1138935_0_0_1"/>
<dbReference type="Proteomes" id="UP000014760">
    <property type="component" value="Unassembled WGS sequence"/>
</dbReference>
<name>R7V2J0_CAPTE</name>
<reference evidence="1 3" key="2">
    <citation type="journal article" date="2013" name="Nature">
        <title>Insights into bilaterian evolution from three spiralian genomes.</title>
        <authorList>
            <person name="Simakov O."/>
            <person name="Marletaz F."/>
            <person name="Cho S.J."/>
            <person name="Edsinger-Gonzales E."/>
            <person name="Havlak P."/>
            <person name="Hellsten U."/>
            <person name="Kuo D.H."/>
            <person name="Larsson T."/>
            <person name="Lv J."/>
            <person name="Arendt D."/>
            <person name="Savage R."/>
            <person name="Osoegawa K."/>
            <person name="de Jong P."/>
            <person name="Grimwood J."/>
            <person name="Chapman J.A."/>
            <person name="Shapiro H."/>
            <person name="Aerts A."/>
            <person name="Otillar R.P."/>
            <person name="Terry A.Y."/>
            <person name="Boore J.L."/>
            <person name="Grigoriev I.V."/>
            <person name="Lindberg D.R."/>
            <person name="Seaver E.C."/>
            <person name="Weisblat D.A."/>
            <person name="Putnam N.H."/>
            <person name="Rokhsar D.S."/>
        </authorList>
    </citation>
    <scope>NUCLEOTIDE SEQUENCE</scope>
    <source>
        <strain evidence="1 3">I ESC-2004</strain>
    </source>
</reference>
<gene>
    <name evidence="1" type="ORF">CAPTEDRAFT_201976</name>
</gene>
<reference evidence="3" key="1">
    <citation type="submission" date="2012-12" db="EMBL/GenBank/DDBJ databases">
        <authorList>
            <person name="Hellsten U."/>
            <person name="Grimwood J."/>
            <person name="Chapman J.A."/>
            <person name="Shapiro H."/>
            <person name="Aerts A."/>
            <person name="Otillar R.P."/>
            <person name="Terry A.Y."/>
            <person name="Boore J.L."/>
            <person name="Simakov O."/>
            <person name="Marletaz F."/>
            <person name="Cho S.-J."/>
            <person name="Edsinger-Gonzales E."/>
            <person name="Havlak P."/>
            <person name="Kuo D.-H."/>
            <person name="Larsson T."/>
            <person name="Lv J."/>
            <person name="Arendt D."/>
            <person name="Savage R."/>
            <person name="Osoegawa K."/>
            <person name="de Jong P."/>
            <person name="Lindberg D.R."/>
            <person name="Seaver E.C."/>
            <person name="Weisblat D.A."/>
            <person name="Putnam N.H."/>
            <person name="Grigoriev I.V."/>
            <person name="Rokhsar D.S."/>
        </authorList>
    </citation>
    <scope>NUCLEOTIDE SEQUENCE</scope>
    <source>
        <strain evidence="3">I ESC-2004</strain>
    </source>
</reference>
<accession>R7V2J0</accession>
<keyword evidence="3" id="KW-1185">Reference proteome</keyword>
<reference evidence="2" key="3">
    <citation type="submission" date="2015-06" db="UniProtKB">
        <authorList>
            <consortium name="EnsemblMetazoa"/>
        </authorList>
    </citation>
    <scope>IDENTIFICATION</scope>
</reference>
<dbReference type="AlphaFoldDB" id="R7V2J0"/>
<dbReference type="EnsemblMetazoa" id="CapteT201976">
    <property type="protein sequence ID" value="CapteP201976"/>
    <property type="gene ID" value="CapteG201976"/>
</dbReference>
<dbReference type="EMBL" id="KB297790">
    <property type="protein sequence ID" value="ELU09926.1"/>
    <property type="molecule type" value="Genomic_DNA"/>
</dbReference>
<protein>
    <submittedName>
        <fullName evidence="1 2">Uncharacterized protein</fullName>
    </submittedName>
</protein>
<proteinExistence type="predicted"/>
<evidence type="ECO:0000313" key="1">
    <source>
        <dbReference type="EMBL" id="ELU09926.1"/>
    </source>
</evidence>
<sequence length="244" mass="27582">MDMQTDGECKGGCSRALKPSKRLITALLNNRWTRRLSSSLKMDSEDFATAFLSALQKPAIRDALGEILDGSCISFLAAVITYATSEYYSITTADDLSGLENVDPDLNFLPSIKSNILNYSNLPLNNSLLDTFSLLHSNVRSLSKHWNELISCLHLAVIKFTIIALTETWLYDTNAPLFSLPDYRSLHATRPCQRGGDISLYVWCDVDLKTRPDLDVFRQDIERLKVYLPKSNFPLMDNPHRRCL</sequence>
<organism evidence="1">
    <name type="scientific">Capitella teleta</name>
    <name type="common">Polychaete worm</name>
    <dbReference type="NCBI Taxonomy" id="283909"/>
    <lineage>
        <taxon>Eukaryota</taxon>
        <taxon>Metazoa</taxon>
        <taxon>Spiralia</taxon>
        <taxon>Lophotrochozoa</taxon>
        <taxon>Annelida</taxon>
        <taxon>Polychaeta</taxon>
        <taxon>Sedentaria</taxon>
        <taxon>Scolecida</taxon>
        <taxon>Capitellidae</taxon>
        <taxon>Capitella</taxon>
    </lineage>
</organism>
<dbReference type="STRING" id="283909.R7V2J0"/>